<dbReference type="PANTHER" id="PTHR39077">
    <property type="entry name" value="DUF4793 DOMAIN-CONTAINING PROTEIN"/>
    <property type="match status" value="1"/>
</dbReference>
<feature type="compositionally biased region" description="Basic and acidic residues" evidence="1">
    <location>
        <begin position="363"/>
        <end position="373"/>
    </location>
</feature>
<reference evidence="5" key="1">
    <citation type="submission" date="2024-04" db="EMBL/GenBank/DDBJ databases">
        <authorList>
            <consortium name="Molecular Ecology Group"/>
        </authorList>
    </citation>
    <scope>NUCLEOTIDE SEQUENCE</scope>
</reference>
<feature type="transmembrane region" description="Helical" evidence="2">
    <location>
        <begin position="33"/>
        <end position="54"/>
    </location>
</feature>
<evidence type="ECO:0000256" key="1">
    <source>
        <dbReference type="SAM" id="MobiDB-lite"/>
    </source>
</evidence>
<accession>A0AAV2NWL2</accession>
<organism evidence="5 6">
    <name type="scientific">Lasius platythorax</name>
    <dbReference type="NCBI Taxonomy" id="488582"/>
    <lineage>
        <taxon>Eukaryota</taxon>
        <taxon>Metazoa</taxon>
        <taxon>Ecdysozoa</taxon>
        <taxon>Arthropoda</taxon>
        <taxon>Hexapoda</taxon>
        <taxon>Insecta</taxon>
        <taxon>Pterygota</taxon>
        <taxon>Neoptera</taxon>
        <taxon>Endopterygota</taxon>
        <taxon>Hymenoptera</taxon>
        <taxon>Apocrita</taxon>
        <taxon>Aculeata</taxon>
        <taxon>Formicoidea</taxon>
        <taxon>Formicidae</taxon>
        <taxon>Formicinae</taxon>
        <taxon>Lasius</taxon>
        <taxon>Lasius</taxon>
    </lineage>
</organism>
<gene>
    <name evidence="5" type="ORF">LPLAT_LOCUS10343</name>
</gene>
<keyword evidence="2" id="KW-0812">Transmembrane</keyword>
<evidence type="ECO:0000259" key="3">
    <source>
        <dbReference type="Pfam" id="PF16040"/>
    </source>
</evidence>
<feature type="region of interest" description="Disordered" evidence="1">
    <location>
        <begin position="280"/>
        <end position="320"/>
    </location>
</feature>
<dbReference type="InterPro" id="IPR032010">
    <property type="entry name" value="APD1-4_M"/>
</dbReference>
<keyword evidence="6" id="KW-1185">Reference proteome</keyword>
<dbReference type="InterPro" id="IPR032008">
    <property type="entry name" value="APD1-4_N"/>
</dbReference>
<dbReference type="Proteomes" id="UP001497644">
    <property type="component" value="Chromosome 5"/>
</dbReference>
<evidence type="ECO:0000313" key="6">
    <source>
        <dbReference type="Proteomes" id="UP001497644"/>
    </source>
</evidence>
<keyword evidence="2" id="KW-1133">Transmembrane helix</keyword>
<evidence type="ECO:0000259" key="4">
    <source>
        <dbReference type="Pfam" id="PF16041"/>
    </source>
</evidence>
<dbReference type="AlphaFoldDB" id="A0AAV2NWL2"/>
<evidence type="ECO:0008006" key="7">
    <source>
        <dbReference type="Google" id="ProtNLM"/>
    </source>
</evidence>
<feature type="compositionally biased region" description="Polar residues" evidence="1">
    <location>
        <begin position="287"/>
        <end position="296"/>
    </location>
</feature>
<dbReference type="PANTHER" id="PTHR39077:SF1">
    <property type="entry name" value="E3 UBIQUITIN-PROTEIN LIGASE APD1-4 MIDDLE DOMAIN-CONTAINING PROTEIN"/>
    <property type="match status" value="1"/>
</dbReference>
<proteinExistence type="predicted"/>
<evidence type="ECO:0000256" key="2">
    <source>
        <dbReference type="SAM" id="Phobius"/>
    </source>
</evidence>
<feature type="region of interest" description="Disordered" evidence="1">
    <location>
        <begin position="341"/>
        <end position="377"/>
    </location>
</feature>
<feature type="transmembrane region" description="Helical" evidence="2">
    <location>
        <begin position="632"/>
        <end position="650"/>
    </location>
</feature>
<sequence>MPTTPLKIDILEDGIRPRDWQPRRSNYKVPLRVMRLCLLGMFLPSVLIAGPLYLRYHVYSEQLYVLTISDQRLIDAKVSTIWCQSQVIKVNATFNAYLMSNEPVVEKEAVPVSMTRHLVMEDDMKEYWGFYLLRGSSVTVSTCVRWPGASLTIIRGFKHLHECAFIGDDSSEELEELVEIAKEEGILDTKRTTEATRLSNIPEKMGRVNQDIQFHHKGNALRLNISQSSENQKGSHELDAKTMRNILTQLLAKTIDTKKKQKENPHHHYEAVFRDITNIDKPLTANHPGNSSSGDQSLRRKQSTSTSGDNKKISENSTKATQLFSNMTFTSEKEHEIKRNSTFFSDPSPTISRTQMKTSTAEEIGKKQEESKPKQMNSAEVFQDVLQKINSLGDRGRQMLRKLMDEIDTRSNSEGAALKRLVNETMNDKKLSKEAKRRKRRDLILSSPLQQQLTEEDEDDNAALEEDMLHQDGIAEHRGTVNETTLNDRSNSEFWSSFSSSEERLLECKGLILNLPLTPHRNCTPKHESYHSAASIVNTVTYRVPLNGYYFFVFNSENEIQPNYVRVKFDLLKTVYNTSNPVYACKNSTEECSLPFKIFSKERTVLELPLSDNDSQWNEEYVGVSTCEPRTTIYTICIIMVPFLILCFAFH</sequence>
<feature type="region of interest" description="Disordered" evidence="1">
    <location>
        <begin position="428"/>
        <end position="459"/>
    </location>
</feature>
<feature type="compositionally biased region" description="Polar residues" evidence="1">
    <location>
        <begin position="341"/>
        <end position="361"/>
    </location>
</feature>
<feature type="domain" description="E3 ubiquitin-protein ligase APD1-4 middle" evidence="4">
    <location>
        <begin position="540"/>
        <end position="648"/>
    </location>
</feature>
<evidence type="ECO:0000313" key="5">
    <source>
        <dbReference type="EMBL" id="CAL1684792.1"/>
    </source>
</evidence>
<protein>
    <recommendedName>
        <fullName evidence="7">E3 ubiquitin-protein ligase APD1-4 middle domain-containing protein</fullName>
    </recommendedName>
</protein>
<dbReference type="Pfam" id="PF16041">
    <property type="entry name" value="APD1-4_M"/>
    <property type="match status" value="1"/>
</dbReference>
<dbReference type="Pfam" id="PF16040">
    <property type="entry name" value="APD1-4_N"/>
    <property type="match status" value="1"/>
</dbReference>
<keyword evidence="2" id="KW-0472">Membrane</keyword>
<name>A0AAV2NWL2_9HYME</name>
<feature type="domain" description="E3 ubiquitin-protein ligase APD1-4 N-terminal" evidence="3">
    <location>
        <begin position="91"/>
        <end position="160"/>
    </location>
</feature>
<dbReference type="EMBL" id="OZ034828">
    <property type="protein sequence ID" value="CAL1684792.1"/>
    <property type="molecule type" value="Genomic_DNA"/>
</dbReference>